<reference evidence="2 4" key="2">
    <citation type="journal article" date="2014" name="BMC Genomics">
        <title>An improved genome release (version Mt4.0) for the model legume Medicago truncatula.</title>
        <authorList>
            <person name="Tang H."/>
            <person name="Krishnakumar V."/>
            <person name="Bidwell S."/>
            <person name="Rosen B."/>
            <person name="Chan A."/>
            <person name="Zhou S."/>
            <person name="Gentzbittel L."/>
            <person name="Childs K.L."/>
            <person name="Yandell M."/>
            <person name="Gundlach H."/>
            <person name="Mayer K.F."/>
            <person name="Schwartz D.C."/>
            <person name="Town C.D."/>
        </authorList>
    </citation>
    <scope>GENOME REANNOTATION</scope>
    <source>
        <strain evidence="2">A17</strain>
        <strain evidence="3 4">cv. Jemalong A17</strain>
    </source>
</reference>
<evidence type="ECO:0000313" key="3">
    <source>
        <dbReference type="EnsemblPlants" id="KEH42143"/>
    </source>
</evidence>
<comment type="similarity">
    <text evidence="1">Belongs to the thaumatin family.</text>
</comment>
<dbReference type="InterPro" id="IPR037176">
    <property type="entry name" value="Osmotin/thaumatin-like_sf"/>
</dbReference>
<dbReference type="Pfam" id="PF00314">
    <property type="entry name" value="Thaumatin"/>
    <property type="match status" value="1"/>
</dbReference>
<accession>A0A072VL35</accession>
<dbReference type="HOGENOM" id="CLU_1706900_0_0_1"/>
<gene>
    <name evidence="2" type="ordered locus">MTR_1g062640</name>
</gene>
<dbReference type="SUPFAM" id="SSF49870">
    <property type="entry name" value="Osmotin, thaumatin-like protein"/>
    <property type="match status" value="1"/>
</dbReference>
<dbReference type="PROSITE" id="PS00316">
    <property type="entry name" value="THAUMATIN_1"/>
    <property type="match status" value="1"/>
</dbReference>
<dbReference type="STRING" id="3880.A0A072VL35"/>
<dbReference type="InterPro" id="IPR017949">
    <property type="entry name" value="Thaumatin_CS"/>
</dbReference>
<sequence>MSWLSGCNFSGGTAFSIYNLCVNIQFLSAEVGGAKVLSWNKEKRNQWTFLIHWLINFGPETGCSNNNGNFSCATGDCGSGQVECNGADVITPATLVDIKVASNGGQDLYSVSNTYGFNVPVSVTPRGGNGPCEASSCPANINYMCPPGTSSNRF</sequence>
<evidence type="ECO:0000313" key="2">
    <source>
        <dbReference type="EMBL" id="KEH42143.1"/>
    </source>
</evidence>
<dbReference type="InterPro" id="IPR001938">
    <property type="entry name" value="Thaumatin"/>
</dbReference>
<reference evidence="3" key="3">
    <citation type="submission" date="2015-04" db="UniProtKB">
        <authorList>
            <consortium name="EnsemblPlants"/>
        </authorList>
    </citation>
    <scope>IDENTIFICATION</scope>
    <source>
        <strain evidence="3">cv. Jemalong A17</strain>
    </source>
</reference>
<name>A0A072VL35_MEDTR</name>
<dbReference type="SMART" id="SM00205">
    <property type="entry name" value="THN"/>
    <property type="match status" value="1"/>
</dbReference>
<keyword evidence="4" id="KW-1185">Reference proteome</keyword>
<reference evidence="2 4" key="1">
    <citation type="journal article" date="2011" name="Nature">
        <title>The Medicago genome provides insight into the evolution of rhizobial symbioses.</title>
        <authorList>
            <person name="Young N.D."/>
            <person name="Debelle F."/>
            <person name="Oldroyd G.E."/>
            <person name="Geurts R."/>
            <person name="Cannon S.B."/>
            <person name="Udvardi M.K."/>
            <person name="Benedito V.A."/>
            <person name="Mayer K.F."/>
            <person name="Gouzy J."/>
            <person name="Schoof H."/>
            <person name="Van de Peer Y."/>
            <person name="Proost S."/>
            <person name="Cook D.R."/>
            <person name="Meyers B.C."/>
            <person name="Spannagl M."/>
            <person name="Cheung F."/>
            <person name="De Mita S."/>
            <person name="Krishnakumar V."/>
            <person name="Gundlach H."/>
            <person name="Zhou S."/>
            <person name="Mudge J."/>
            <person name="Bharti A.K."/>
            <person name="Murray J.D."/>
            <person name="Naoumkina M.A."/>
            <person name="Rosen B."/>
            <person name="Silverstein K.A."/>
            <person name="Tang H."/>
            <person name="Rombauts S."/>
            <person name="Zhao P.X."/>
            <person name="Zhou P."/>
            <person name="Barbe V."/>
            <person name="Bardou P."/>
            <person name="Bechner M."/>
            <person name="Bellec A."/>
            <person name="Berger A."/>
            <person name="Berges H."/>
            <person name="Bidwell S."/>
            <person name="Bisseling T."/>
            <person name="Choisne N."/>
            <person name="Couloux A."/>
            <person name="Denny R."/>
            <person name="Deshpande S."/>
            <person name="Dai X."/>
            <person name="Doyle J.J."/>
            <person name="Dudez A.M."/>
            <person name="Farmer A.D."/>
            <person name="Fouteau S."/>
            <person name="Franken C."/>
            <person name="Gibelin C."/>
            <person name="Gish J."/>
            <person name="Goldstein S."/>
            <person name="Gonzalez A.J."/>
            <person name="Green P.J."/>
            <person name="Hallab A."/>
            <person name="Hartog M."/>
            <person name="Hua A."/>
            <person name="Humphray S.J."/>
            <person name="Jeong D.H."/>
            <person name="Jing Y."/>
            <person name="Jocker A."/>
            <person name="Kenton S.M."/>
            <person name="Kim D.J."/>
            <person name="Klee K."/>
            <person name="Lai H."/>
            <person name="Lang C."/>
            <person name="Lin S."/>
            <person name="Macmil S.L."/>
            <person name="Magdelenat G."/>
            <person name="Matthews L."/>
            <person name="McCorrison J."/>
            <person name="Monaghan E.L."/>
            <person name="Mun J.H."/>
            <person name="Najar F.Z."/>
            <person name="Nicholson C."/>
            <person name="Noirot C."/>
            <person name="O'Bleness M."/>
            <person name="Paule C.R."/>
            <person name="Poulain J."/>
            <person name="Prion F."/>
            <person name="Qin B."/>
            <person name="Qu C."/>
            <person name="Retzel E.F."/>
            <person name="Riddle C."/>
            <person name="Sallet E."/>
            <person name="Samain S."/>
            <person name="Samson N."/>
            <person name="Sanders I."/>
            <person name="Saurat O."/>
            <person name="Scarpelli C."/>
            <person name="Schiex T."/>
            <person name="Segurens B."/>
            <person name="Severin A.J."/>
            <person name="Sherrier D.J."/>
            <person name="Shi R."/>
            <person name="Sims S."/>
            <person name="Singer S.R."/>
            <person name="Sinharoy S."/>
            <person name="Sterck L."/>
            <person name="Viollet A."/>
            <person name="Wang B.B."/>
            <person name="Wang K."/>
            <person name="Wang M."/>
            <person name="Wang X."/>
            <person name="Warfsmann J."/>
            <person name="Weissenbach J."/>
            <person name="White D.D."/>
            <person name="White J.D."/>
            <person name="Wiley G.B."/>
            <person name="Wincker P."/>
            <person name="Xing Y."/>
            <person name="Yang L."/>
            <person name="Yao Z."/>
            <person name="Ying F."/>
            <person name="Zhai J."/>
            <person name="Zhou L."/>
            <person name="Zuber A."/>
            <person name="Denarie J."/>
            <person name="Dixon R.A."/>
            <person name="May G.D."/>
            <person name="Schwartz D.C."/>
            <person name="Rogers J."/>
            <person name="Quetier F."/>
            <person name="Town C.D."/>
            <person name="Roe B.A."/>
        </authorList>
    </citation>
    <scope>NUCLEOTIDE SEQUENCE [LARGE SCALE GENOMIC DNA]</scope>
    <source>
        <strain evidence="2">A17</strain>
        <strain evidence="3 4">cv. Jemalong A17</strain>
    </source>
</reference>
<dbReference type="EnsemblPlants" id="KEH42143">
    <property type="protein sequence ID" value="KEH42143"/>
    <property type="gene ID" value="MTR_1g062640"/>
</dbReference>
<dbReference type="EMBL" id="CM001217">
    <property type="protein sequence ID" value="KEH42143.1"/>
    <property type="molecule type" value="Genomic_DNA"/>
</dbReference>
<protein>
    <submittedName>
        <fullName evidence="2">Pathogenesis-related thaumatin family protein</fullName>
    </submittedName>
</protein>
<evidence type="ECO:0000256" key="1">
    <source>
        <dbReference type="ARBA" id="ARBA00010607"/>
    </source>
</evidence>
<dbReference type="PROSITE" id="PS51367">
    <property type="entry name" value="THAUMATIN_2"/>
    <property type="match status" value="1"/>
</dbReference>
<dbReference type="Gene3D" id="2.60.110.10">
    <property type="entry name" value="Thaumatin"/>
    <property type="match status" value="1"/>
</dbReference>
<proteinExistence type="inferred from homology"/>
<evidence type="ECO:0000313" key="4">
    <source>
        <dbReference type="Proteomes" id="UP000002051"/>
    </source>
</evidence>
<dbReference type="PANTHER" id="PTHR31048">
    <property type="entry name" value="OS03G0233200 PROTEIN"/>
    <property type="match status" value="1"/>
</dbReference>
<dbReference type="Proteomes" id="UP000002051">
    <property type="component" value="Unassembled WGS sequence"/>
</dbReference>
<dbReference type="AlphaFoldDB" id="A0A072VL35"/>
<organism evidence="2 4">
    <name type="scientific">Medicago truncatula</name>
    <name type="common">Barrel medic</name>
    <name type="synonym">Medicago tribuloides</name>
    <dbReference type="NCBI Taxonomy" id="3880"/>
    <lineage>
        <taxon>Eukaryota</taxon>
        <taxon>Viridiplantae</taxon>
        <taxon>Streptophyta</taxon>
        <taxon>Embryophyta</taxon>
        <taxon>Tracheophyta</taxon>
        <taxon>Spermatophyta</taxon>
        <taxon>Magnoliopsida</taxon>
        <taxon>eudicotyledons</taxon>
        <taxon>Gunneridae</taxon>
        <taxon>Pentapetalae</taxon>
        <taxon>rosids</taxon>
        <taxon>fabids</taxon>
        <taxon>Fabales</taxon>
        <taxon>Fabaceae</taxon>
        <taxon>Papilionoideae</taxon>
        <taxon>50 kb inversion clade</taxon>
        <taxon>NPAAA clade</taxon>
        <taxon>Hologalegina</taxon>
        <taxon>IRL clade</taxon>
        <taxon>Trifolieae</taxon>
        <taxon>Medicago</taxon>
    </lineage>
</organism>